<evidence type="ECO:0000256" key="2">
    <source>
        <dbReference type="PIRSR" id="PIRSR000390-1"/>
    </source>
</evidence>
<protein>
    <submittedName>
        <fullName evidence="5">UDP-4-amino-4, 6-dideoxy-N-acetyl-beta-L-altrosamine transaminase</fullName>
    </submittedName>
</protein>
<keyword evidence="3 4" id="KW-0663">Pyridoxal phosphate</keyword>
<dbReference type="PIRSF" id="PIRSF000390">
    <property type="entry name" value="PLP_StrS"/>
    <property type="match status" value="1"/>
</dbReference>
<dbReference type="CDD" id="cd00616">
    <property type="entry name" value="AHBA_syn"/>
    <property type="match status" value="1"/>
</dbReference>
<dbReference type="InterPro" id="IPR015422">
    <property type="entry name" value="PyrdxlP-dep_Trfase_small"/>
</dbReference>
<dbReference type="InterPro" id="IPR000653">
    <property type="entry name" value="DegT/StrS_aminotransferase"/>
</dbReference>
<evidence type="ECO:0000313" key="6">
    <source>
        <dbReference type="Proteomes" id="UP000324159"/>
    </source>
</evidence>
<evidence type="ECO:0000313" key="5">
    <source>
        <dbReference type="EMBL" id="TYO98366.1"/>
    </source>
</evidence>
<dbReference type="Pfam" id="PF01041">
    <property type="entry name" value="DegT_DnrJ_EryC1"/>
    <property type="match status" value="1"/>
</dbReference>
<dbReference type="InterPro" id="IPR015424">
    <property type="entry name" value="PyrdxlP-dep_Trfase"/>
</dbReference>
<reference evidence="5 6" key="1">
    <citation type="submission" date="2019-07" db="EMBL/GenBank/DDBJ databases">
        <title>Genomic Encyclopedia of Type Strains, Phase IV (KMG-IV): sequencing the most valuable type-strain genomes for metagenomic binning, comparative biology and taxonomic classification.</title>
        <authorList>
            <person name="Goeker M."/>
        </authorList>
    </citation>
    <scope>NUCLEOTIDE SEQUENCE [LARGE SCALE GENOMIC DNA]</scope>
    <source>
        <strain evidence="5 6">SS015</strain>
    </source>
</reference>
<feature type="active site" description="Proton acceptor" evidence="2">
    <location>
        <position position="192"/>
    </location>
</feature>
<proteinExistence type="inferred from homology"/>
<dbReference type="InterPro" id="IPR020026">
    <property type="entry name" value="PseC"/>
</dbReference>
<dbReference type="Gene3D" id="3.90.1150.10">
    <property type="entry name" value="Aspartate Aminotransferase, domain 1"/>
    <property type="match status" value="1"/>
</dbReference>
<accession>A0A5D3WHU9</accession>
<evidence type="ECO:0000256" key="3">
    <source>
        <dbReference type="PIRSR" id="PIRSR000390-2"/>
    </source>
</evidence>
<dbReference type="GO" id="GO:0030170">
    <property type="term" value="F:pyridoxal phosphate binding"/>
    <property type="evidence" value="ECO:0007669"/>
    <property type="project" value="TreeGrafter"/>
</dbReference>
<dbReference type="PANTHER" id="PTHR30244">
    <property type="entry name" value="TRANSAMINASE"/>
    <property type="match status" value="1"/>
</dbReference>
<name>A0A5D3WHU9_9BACT</name>
<keyword evidence="6" id="KW-1185">Reference proteome</keyword>
<organism evidence="5 6">
    <name type="scientific">Geothermobacter ehrlichii</name>
    <dbReference type="NCBI Taxonomy" id="213224"/>
    <lineage>
        <taxon>Bacteria</taxon>
        <taxon>Pseudomonadati</taxon>
        <taxon>Thermodesulfobacteriota</taxon>
        <taxon>Desulfuromonadia</taxon>
        <taxon>Desulfuromonadales</taxon>
        <taxon>Geothermobacteraceae</taxon>
        <taxon>Geothermobacter</taxon>
    </lineage>
</organism>
<comment type="similarity">
    <text evidence="1 4">Belongs to the DegT/DnrJ/EryC1 family.</text>
</comment>
<feature type="modified residue" description="N6-(pyridoxal phosphate)lysine" evidence="3">
    <location>
        <position position="192"/>
    </location>
</feature>
<dbReference type="Gene3D" id="3.40.640.10">
    <property type="entry name" value="Type I PLP-dependent aspartate aminotransferase-like (Major domain)"/>
    <property type="match status" value="1"/>
</dbReference>
<dbReference type="SUPFAM" id="SSF53383">
    <property type="entry name" value="PLP-dependent transferases"/>
    <property type="match status" value="1"/>
</dbReference>
<evidence type="ECO:0000256" key="1">
    <source>
        <dbReference type="ARBA" id="ARBA00037999"/>
    </source>
</evidence>
<dbReference type="InterPro" id="IPR015421">
    <property type="entry name" value="PyrdxlP-dep_Trfase_major"/>
</dbReference>
<sequence length="388" mass="43423">MMGKKKFIPYGRQSISEEDIQAVVDVLRSDRLTQGPVVEQFERAVAEYCGAKYAVAVSNGTAALHLAALAAGFEEGDEVITSPITFVASANCIVYSGATPVFADIDRNTYCIDPEQIKRKITSKTKGLIPVHFAGQPCDMVEISTISKRNNLIVIEDAAHAIGASYEVDGRTYKVGCCAHSDMAIFSFHPVKHLTTGEGGMITTNSPELYERLCLLRTHGIIKDPKRLGRNDGPWYYEQQELGFNYRITDIQCALGLSQLKRLDEFVGRRRQIVKKYNDAFSECDTLIVPQQRAGANSSWHLYMLGFQSFDRRVVFEALRECGLGVNVHYIPLHLQPFYADNFNLSVGDYPEANKYYSRVITLPLYPSMTDKDVQQVLNAVHEVVENN</sequence>
<evidence type="ECO:0000256" key="4">
    <source>
        <dbReference type="RuleBase" id="RU004508"/>
    </source>
</evidence>
<dbReference type="PANTHER" id="PTHR30244:SF34">
    <property type="entry name" value="DTDP-4-AMINO-4,6-DIDEOXYGALACTOSE TRANSAMINASE"/>
    <property type="match status" value="1"/>
</dbReference>
<dbReference type="Proteomes" id="UP000324159">
    <property type="component" value="Unassembled WGS sequence"/>
</dbReference>
<dbReference type="NCBIfam" id="TIGR03588">
    <property type="entry name" value="PseC"/>
    <property type="match status" value="1"/>
</dbReference>
<gene>
    <name evidence="5" type="ORF">EDC39_107167</name>
</gene>
<dbReference type="GO" id="GO:0008483">
    <property type="term" value="F:transaminase activity"/>
    <property type="evidence" value="ECO:0007669"/>
    <property type="project" value="TreeGrafter"/>
</dbReference>
<comment type="caution">
    <text evidence="5">The sequence shown here is derived from an EMBL/GenBank/DDBJ whole genome shotgun (WGS) entry which is preliminary data.</text>
</comment>
<dbReference type="EMBL" id="VNIB01000007">
    <property type="protein sequence ID" value="TYO98366.1"/>
    <property type="molecule type" value="Genomic_DNA"/>
</dbReference>
<dbReference type="GO" id="GO:0000271">
    <property type="term" value="P:polysaccharide biosynthetic process"/>
    <property type="evidence" value="ECO:0007669"/>
    <property type="project" value="TreeGrafter"/>
</dbReference>
<dbReference type="AlphaFoldDB" id="A0A5D3WHU9"/>